<reference evidence="3" key="1">
    <citation type="submission" date="2016-05" db="EMBL/GenBank/DDBJ databases">
        <authorList>
            <person name="Lavstsen T."/>
            <person name="Jespersen J.S."/>
        </authorList>
    </citation>
    <scope>NUCLEOTIDE SEQUENCE</scope>
    <source>
        <tissue evidence="3">Brain</tissue>
    </source>
</reference>
<keyword evidence="1" id="KW-1133">Transmembrane helix</keyword>
<dbReference type="EMBL" id="HAEH01012862">
    <property type="protein sequence ID" value="SBR95902.1"/>
    <property type="molecule type" value="Transcribed_RNA"/>
</dbReference>
<proteinExistence type="predicted"/>
<dbReference type="GO" id="GO:0016706">
    <property type="term" value="F:2-oxoglutarate-dependent dioxygenase activity"/>
    <property type="evidence" value="ECO:0007669"/>
    <property type="project" value="InterPro"/>
</dbReference>
<feature type="domain" description="Reverse transcriptase" evidence="2">
    <location>
        <begin position="1"/>
        <end position="226"/>
    </location>
</feature>
<dbReference type="InterPro" id="IPR000477">
    <property type="entry name" value="RT_dom"/>
</dbReference>
<gene>
    <name evidence="3" type="primary">CR392001.1</name>
</gene>
<evidence type="ECO:0000313" key="3">
    <source>
        <dbReference type="EMBL" id="SBR95902.1"/>
    </source>
</evidence>
<feature type="transmembrane region" description="Helical" evidence="1">
    <location>
        <begin position="262"/>
        <end position="283"/>
    </location>
</feature>
<dbReference type="InterPro" id="IPR043502">
    <property type="entry name" value="DNA/RNA_pol_sf"/>
</dbReference>
<dbReference type="GO" id="GO:0008168">
    <property type="term" value="F:methyltransferase activity"/>
    <property type="evidence" value="ECO:0007669"/>
    <property type="project" value="InterPro"/>
</dbReference>
<accession>A0A1A8QQT5</accession>
<name>A0A1A8QQT5_9TELE</name>
<keyword evidence="1" id="KW-0472">Membrane</keyword>
<organism evidence="3">
    <name type="scientific">Nothobranchius rachovii</name>
    <name type="common">bluefin notho</name>
    <dbReference type="NCBI Taxonomy" id="451742"/>
    <lineage>
        <taxon>Eukaryota</taxon>
        <taxon>Metazoa</taxon>
        <taxon>Chordata</taxon>
        <taxon>Craniata</taxon>
        <taxon>Vertebrata</taxon>
        <taxon>Euteleostomi</taxon>
        <taxon>Actinopterygii</taxon>
        <taxon>Neopterygii</taxon>
        <taxon>Teleostei</taxon>
        <taxon>Neoteleostei</taxon>
        <taxon>Acanthomorphata</taxon>
        <taxon>Ovalentaria</taxon>
        <taxon>Atherinomorphae</taxon>
        <taxon>Cyprinodontiformes</taxon>
        <taxon>Nothobranchiidae</taxon>
        <taxon>Nothobranchius</taxon>
    </lineage>
</organism>
<protein>
    <recommendedName>
        <fullName evidence="2">Reverse transcriptase domain-containing protein</fullName>
    </recommendedName>
</protein>
<dbReference type="Pfam" id="PF00078">
    <property type="entry name" value="RVT_1"/>
    <property type="match status" value="1"/>
</dbReference>
<dbReference type="CDD" id="cd01650">
    <property type="entry name" value="RT_nLTR_like"/>
    <property type="match status" value="1"/>
</dbReference>
<dbReference type="InterPro" id="IPR015095">
    <property type="entry name" value="AlkB_hom8_N"/>
</dbReference>
<reference evidence="3" key="2">
    <citation type="submission" date="2016-06" db="EMBL/GenBank/DDBJ databases">
        <title>The genome of a short-lived fish provides insights into sex chromosome evolution and the genetic control of aging.</title>
        <authorList>
            <person name="Reichwald K."/>
            <person name="Felder M."/>
            <person name="Petzold A."/>
            <person name="Koch P."/>
            <person name="Groth M."/>
            <person name="Platzer M."/>
        </authorList>
    </citation>
    <scope>NUCLEOTIDE SEQUENCE</scope>
    <source>
        <tissue evidence="3">Brain</tissue>
    </source>
</reference>
<evidence type="ECO:0000259" key="2">
    <source>
        <dbReference type="PROSITE" id="PS50878"/>
    </source>
</evidence>
<sequence length="372" mass="42140">MKSFERLVLSHLKSTTGHQLDPLQFAYRANRSVDDAINMGLHFILEHLDQPRTYARILFVDFSSAFNTVIPEILTSKLSQLTVSPAMCQWISSFLTNRSQHVRLNNVTSGTRLISTGTPQGCVLSPLLFSLYTNDCTSNDSAVKILKFADDTTVIGLIRDGDESAYQREVERLVVWCSQHNLELNTLKTVEMVVDFRKLPTVLPPLTISNSPVSMVDSFKFLGTIISRDLKWETNINSIVKKAQQRMYFLRQLRKYGLPQELLIIFYTAAVESILCSSITVWFGSATKMDKCRLQRIIKTAGKIIGAQLPSVQELYISRTRKKAVNIVQDATHPASTLFHLLPSGRRYRSLYTKTTRHKNSFFPSAISLLNL</sequence>
<dbReference type="SUPFAM" id="SSF56672">
    <property type="entry name" value="DNA/RNA polymerases"/>
    <property type="match status" value="1"/>
</dbReference>
<dbReference type="PANTHER" id="PTHR33332">
    <property type="entry name" value="REVERSE TRANSCRIPTASE DOMAIN-CONTAINING PROTEIN"/>
    <property type="match status" value="1"/>
</dbReference>
<keyword evidence="1" id="KW-0812">Transmembrane</keyword>
<dbReference type="PROSITE" id="PS50878">
    <property type="entry name" value="RT_POL"/>
    <property type="match status" value="1"/>
</dbReference>
<evidence type="ECO:0000256" key="1">
    <source>
        <dbReference type="SAM" id="Phobius"/>
    </source>
</evidence>
<dbReference type="Pfam" id="PF09004">
    <property type="entry name" value="ALKBH8_N"/>
    <property type="match status" value="1"/>
</dbReference>
<dbReference type="AlphaFoldDB" id="A0A1A8QQT5"/>